<reference evidence="1" key="2">
    <citation type="submission" date="2023-04" db="EMBL/GenBank/DDBJ databases">
        <authorList>
            <person name="Wang Y."/>
        </authorList>
    </citation>
    <scope>NUCLEOTIDE SEQUENCE</scope>
    <source>
        <strain evidence="1">ZW18</strain>
    </source>
</reference>
<protein>
    <submittedName>
        <fullName evidence="1">Uncharacterized protein</fullName>
    </submittedName>
</protein>
<name>A0AAX3UDV0_9LACO</name>
<organism evidence="1 2">
    <name type="scientific">Lactobacillus kefiranofaciens</name>
    <dbReference type="NCBI Taxonomy" id="267818"/>
    <lineage>
        <taxon>Bacteria</taxon>
        <taxon>Bacillati</taxon>
        <taxon>Bacillota</taxon>
        <taxon>Bacilli</taxon>
        <taxon>Lactobacillales</taxon>
        <taxon>Lactobacillaceae</taxon>
        <taxon>Lactobacillus</taxon>
    </lineage>
</organism>
<evidence type="ECO:0000313" key="2">
    <source>
        <dbReference type="Proteomes" id="UP001242513"/>
    </source>
</evidence>
<dbReference type="EMBL" id="CP123735">
    <property type="protein sequence ID" value="WGO85875.1"/>
    <property type="molecule type" value="Genomic_DNA"/>
</dbReference>
<gene>
    <name evidence="1" type="ORF">QEJ78_11325</name>
</gene>
<accession>A0AAX3UDV0</accession>
<evidence type="ECO:0000313" key="1">
    <source>
        <dbReference type="EMBL" id="WGO85875.1"/>
    </source>
</evidence>
<sequence>MMTKKLSKYELDPFDKIYSFDQIAESTGLDSTELYDLMKHLGINATYKGVTDNKGYFSEKAYRIIRKSVKDRINKDILNAINEQGYYAYFQIINKLKEQGYKVKDEMLRRVVKQKQIKSKQFPEYPGSFRFVTKRDAEKLLQVIRKKIDTAPTINNEKTFAPVKRITKTKLQQLEDKSEDISIDEMCKETGFISSVFKIAFGKAEINPAYFCIDTQTYYYNRISYRYILKRLLQQRKVTI</sequence>
<dbReference type="AlphaFoldDB" id="A0AAX3UDV0"/>
<proteinExistence type="predicted"/>
<dbReference type="RefSeq" id="WP_025084321.1">
    <property type="nucleotide sequence ID" value="NZ_CP123735.1"/>
</dbReference>
<dbReference type="Proteomes" id="UP001242513">
    <property type="component" value="Chromosome"/>
</dbReference>
<reference evidence="1" key="1">
    <citation type="journal article" date="2022" name="Food Funct.">
        <title>Lactobacillus kefiranofaciens ZW18 from Kefir enhances the anti-tumor effect of anti-programmed cell death 1 (PD-1) immunotherapy by modulating the gut microbiota.</title>
        <authorList>
            <person name="Zhao J."/>
            <person name="Wang Y."/>
            <person name="Wang J."/>
            <person name="Lv M."/>
            <person name="Zhou C."/>
            <person name="Jia L."/>
            <person name="Geng W."/>
        </authorList>
    </citation>
    <scope>NUCLEOTIDE SEQUENCE</scope>
    <source>
        <strain evidence="1">ZW18</strain>
    </source>
</reference>